<dbReference type="InterPro" id="IPR009057">
    <property type="entry name" value="Homeodomain-like_sf"/>
</dbReference>
<evidence type="ECO:0000256" key="2">
    <source>
        <dbReference type="PROSITE-ProRule" id="PRU00335"/>
    </source>
</evidence>
<dbReference type="PROSITE" id="PS01081">
    <property type="entry name" value="HTH_TETR_1"/>
    <property type="match status" value="1"/>
</dbReference>
<evidence type="ECO:0000256" key="1">
    <source>
        <dbReference type="ARBA" id="ARBA00023125"/>
    </source>
</evidence>
<dbReference type="PANTHER" id="PTHR43479">
    <property type="entry name" value="ACREF/ENVCD OPERON REPRESSOR-RELATED"/>
    <property type="match status" value="1"/>
</dbReference>
<dbReference type="PANTHER" id="PTHR43479:SF11">
    <property type="entry name" value="ACREF_ENVCD OPERON REPRESSOR-RELATED"/>
    <property type="match status" value="1"/>
</dbReference>
<accession>A0ABS0ACP5</accession>
<dbReference type="InterPro" id="IPR050624">
    <property type="entry name" value="HTH-type_Tx_Regulator"/>
</dbReference>
<evidence type="ECO:0000259" key="3">
    <source>
        <dbReference type="PROSITE" id="PS50977"/>
    </source>
</evidence>
<dbReference type="Proteomes" id="UP000644441">
    <property type="component" value="Unassembled WGS sequence"/>
</dbReference>
<dbReference type="GeneID" id="99767796"/>
<keyword evidence="5" id="KW-1185">Reference proteome</keyword>
<feature type="domain" description="HTH tetR-type" evidence="3">
    <location>
        <begin position="31"/>
        <end position="91"/>
    </location>
</feature>
<dbReference type="InterPro" id="IPR001647">
    <property type="entry name" value="HTH_TetR"/>
</dbReference>
<comment type="caution">
    <text evidence="4">The sequence shown here is derived from an EMBL/GenBank/DDBJ whole genome shotgun (WGS) entry which is preliminary data.</text>
</comment>
<sequence>MQRTPEDLDAIRQVVNQVLEAHAEEEGGQRSQARAEILIHSMYVFAQRGLARTTVQHLLDAAKVSRRTFYKYFRNKMDVLESIYRIFIDNMLLHFHQEMRQAQSVKEIITNTTEVYFNYHVSMGPVIKLMMEEARSSNSALAPHRVRAQQIAAEVLSSEISRLTQRDMEPLVMRTMLWILENYSLYIFENGEFSAQRLEQCRRTMIGIAESVVLGADATPGMLERPQS</sequence>
<name>A0ABS0ACP5_9GAMM</name>
<dbReference type="RefSeq" id="WP_142949020.1">
    <property type="nucleotide sequence ID" value="NZ_ARXR01000003.1"/>
</dbReference>
<reference evidence="4 5" key="1">
    <citation type="submission" date="2012-09" db="EMBL/GenBank/DDBJ databases">
        <title>Genome Sequence of alkane-degrading Bacterium Alcanivorax venustensis ISO4.</title>
        <authorList>
            <person name="Lai Q."/>
            <person name="Shao Z."/>
        </authorList>
    </citation>
    <scope>NUCLEOTIDE SEQUENCE [LARGE SCALE GENOMIC DNA]</scope>
    <source>
        <strain evidence="4 5">ISO4</strain>
    </source>
</reference>
<gene>
    <name evidence="4" type="ORF">ISO4_00439</name>
</gene>
<keyword evidence="1 2" id="KW-0238">DNA-binding</keyword>
<dbReference type="Gene3D" id="1.10.357.10">
    <property type="entry name" value="Tetracycline Repressor, domain 2"/>
    <property type="match status" value="1"/>
</dbReference>
<protein>
    <submittedName>
        <fullName evidence="4">TetR family transcriptional regulator</fullName>
    </submittedName>
</protein>
<evidence type="ECO:0000313" key="4">
    <source>
        <dbReference type="EMBL" id="MBF5051837.1"/>
    </source>
</evidence>
<dbReference type="PROSITE" id="PS50977">
    <property type="entry name" value="HTH_TETR_2"/>
    <property type="match status" value="1"/>
</dbReference>
<dbReference type="SUPFAM" id="SSF46689">
    <property type="entry name" value="Homeodomain-like"/>
    <property type="match status" value="1"/>
</dbReference>
<organism evidence="4 5">
    <name type="scientific">Alloalcanivorax venustensis ISO4</name>
    <dbReference type="NCBI Taxonomy" id="1177184"/>
    <lineage>
        <taxon>Bacteria</taxon>
        <taxon>Pseudomonadati</taxon>
        <taxon>Pseudomonadota</taxon>
        <taxon>Gammaproteobacteria</taxon>
        <taxon>Oceanospirillales</taxon>
        <taxon>Alcanivoracaceae</taxon>
        <taxon>Alloalcanivorax</taxon>
    </lineage>
</organism>
<dbReference type="Pfam" id="PF00440">
    <property type="entry name" value="TetR_N"/>
    <property type="match status" value="1"/>
</dbReference>
<dbReference type="EMBL" id="ARXR01000003">
    <property type="protein sequence ID" value="MBF5051837.1"/>
    <property type="molecule type" value="Genomic_DNA"/>
</dbReference>
<evidence type="ECO:0000313" key="5">
    <source>
        <dbReference type="Proteomes" id="UP000644441"/>
    </source>
</evidence>
<dbReference type="InterPro" id="IPR023772">
    <property type="entry name" value="DNA-bd_HTH_TetR-type_CS"/>
</dbReference>
<feature type="DNA-binding region" description="H-T-H motif" evidence="2">
    <location>
        <begin position="54"/>
        <end position="73"/>
    </location>
</feature>
<proteinExistence type="predicted"/>